<organism evidence="2 3">
    <name type="scientific">Equus caballus</name>
    <name type="common">Horse</name>
    <dbReference type="NCBI Taxonomy" id="9796"/>
    <lineage>
        <taxon>Eukaryota</taxon>
        <taxon>Metazoa</taxon>
        <taxon>Chordata</taxon>
        <taxon>Craniata</taxon>
        <taxon>Vertebrata</taxon>
        <taxon>Euteleostomi</taxon>
        <taxon>Mammalia</taxon>
        <taxon>Eutheria</taxon>
        <taxon>Laurasiatheria</taxon>
        <taxon>Perissodactyla</taxon>
        <taxon>Equidae</taxon>
        <taxon>Equus</taxon>
    </lineage>
</organism>
<evidence type="ECO:0000313" key="3">
    <source>
        <dbReference type="Proteomes" id="UP000002281"/>
    </source>
</evidence>
<reference evidence="2" key="2">
    <citation type="submission" date="2025-08" db="UniProtKB">
        <authorList>
            <consortium name="Ensembl"/>
        </authorList>
    </citation>
    <scope>IDENTIFICATION</scope>
    <source>
        <strain evidence="2">Thoroughbred</strain>
    </source>
</reference>
<evidence type="ECO:0000313" key="2">
    <source>
        <dbReference type="Ensembl" id="ENSECAP00000056205.1"/>
    </source>
</evidence>
<feature type="signal peptide" evidence="1">
    <location>
        <begin position="1"/>
        <end position="20"/>
    </location>
</feature>
<protein>
    <submittedName>
        <fullName evidence="2">Uncharacterized protein</fullName>
    </submittedName>
</protein>
<dbReference type="Proteomes" id="UP000002281">
    <property type="component" value="Chromosome 15"/>
</dbReference>
<reference evidence="2" key="3">
    <citation type="submission" date="2025-09" db="UniProtKB">
        <authorList>
            <consortium name="Ensembl"/>
        </authorList>
    </citation>
    <scope>IDENTIFICATION</scope>
    <source>
        <strain evidence="2">Thoroughbred</strain>
    </source>
</reference>
<sequence>MMFAAQLLGLLMLWIPGSCGDIVMTQSPLSLPVTPEEPASTSCRSSQSLLHSNGYTYLGNKWPCSTDPVPSFHLCTFRRKWHRDVQARGDPSTLQWTHGHLCFQQKPGQPRQLLSHEISTLTPGNPSTSVVVGLGQFHPYNYWSGG</sequence>
<proteinExistence type="predicted"/>
<dbReference type="AlphaFoldDB" id="A0A9L0R3B6"/>
<dbReference type="Ensembl" id="ENSECAT00000135596.1">
    <property type="protein sequence ID" value="ENSECAP00000056205.1"/>
    <property type="gene ID" value="ENSECAG00000053821.1"/>
</dbReference>
<dbReference type="GeneTree" id="ENSGT00940000154039"/>
<feature type="chain" id="PRO_5040423562" evidence="1">
    <location>
        <begin position="21"/>
        <end position="146"/>
    </location>
</feature>
<reference evidence="2 3" key="1">
    <citation type="journal article" date="2009" name="Science">
        <title>Genome sequence, comparative analysis, and population genetics of the domestic horse.</title>
        <authorList>
            <consortium name="Broad Institute Genome Sequencing Platform"/>
            <consortium name="Broad Institute Whole Genome Assembly Team"/>
            <person name="Wade C.M."/>
            <person name="Giulotto E."/>
            <person name="Sigurdsson S."/>
            <person name="Zoli M."/>
            <person name="Gnerre S."/>
            <person name="Imsland F."/>
            <person name="Lear T.L."/>
            <person name="Adelson D.L."/>
            <person name="Bailey E."/>
            <person name="Bellone R.R."/>
            <person name="Bloecker H."/>
            <person name="Distl O."/>
            <person name="Edgar R.C."/>
            <person name="Garber M."/>
            <person name="Leeb T."/>
            <person name="Mauceli E."/>
            <person name="MacLeod J.N."/>
            <person name="Penedo M.C.T."/>
            <person name="Raison J.M."/>
            <person name="Sharpe T."/>
            <person name="Vogel J."/>
            <person name="Andersson L."/>
            <person name="Antczak D.F."/>
            <person name="Biagi T."/>
            <person name="Binns M.M."/>
            <person name="Chowdhary B.P."/>
            <person name="Coleman S.J."/>
            <person name="Della Valle G."/>
            <person name="Fryc S."/>
            <person name="Guerin G."/>
            <person name="Hasegawa T."/>
            <person name="Hill E.W."/>
            <person name="Jurka J."/>
            <person name="Kiialainen A."/>
            <person name="Lindgren G."/>
            <person name="Liu J."/>
            <person name="Magnani E."/>
            <person name="Mickelson J.R."/>
            <person name="Murray J."/>
            <person name="Nergadze S.G."/>
            <person name="Onofrio R."/>
            <person name="Pedroni S."/>
            <person name="Piras M.F."/>
            <person name="Raudsepp T."/>
            <person name="Rocchi M."/>
            <person name="Roeed K.H."/>
            <person name="Ryder O.A."/>
            <person name="Searle S."/>
            <person name="Skow L."/>
            <person name="Swinburne J.E."/>
            <person name="Syvaenen A.C."/>
            <person name="Tozaki T."/>
            <person name="Valberg S.J."/>
            <person name="Vaudin M."/>
            <person name="White J.R."/>
            <person name="Zody M.C."/>
            <person name="Lander E.S."/>
            <person name="Lindblad-Toh K."/>
        </authorList>
    </citation>
    <scope>NUCLEOTIDE SEQUENCE [LARGE SCALE GENOMIC DNA]</scope>
    <source>
        <strain evidence="2 3">Thoroughbred</strain>
    </source>
</reference>
<name>A0A9L0R3B6_HORSE</name>
<keyword evidence="1" id="KW-0732">Signal</keyword>
<evidence type="ECO:0000256" key="1">
    <source>
        <dbReference type="SAM" id="SignalP"/>
    </source>
</evidence>
<accession>A0A9L0R3B6</accession>
<keyword evidence="3" id="KW-1185">Reference proteome</keyword>